<dbReference type="AlphaFoldDB" id="A0A9N8KVI7"/>
<accession>A0A9N8KVI7</accession>
<proteinExistence type="predicted"/>
<gene>
    <name evidence="1" type="ORF">CINC_LOCUS2717</name>
</gene>
<reference evidence="1" key="1">
    <citation type="submission" date="2021-12" db="EMBL/GenBank/DDBJ databases">
        <authorList>
            <person name="King R."/>
        </authorList>
    </citation>
    <scope>NUCLEOTIDE SEQUENCE</scope>
</reference>
<name>A0A9N8KVI7_CHRIL</name>
<evidence type="ECO:0000313" key="2">
    <source>
        <dbReference type="Proteomes" id="UP001154114"/>
    </source>
</evidence>
<dbReference type="OrthoDB" id="7455276at2759"/>
<sequence>MDLQKIAGKREFNFSKYLKRFEPRTVWEHLDKQRKYHGLQITDEQQTQLMCTLMDPADEILKLKVQNGDPKMVLDMSGRRGWTPPKGLNKYDKDRFYIRRRIYELMKQAIYQTRNKMVIMQIYREKYSFTALYRMGFLMNKADNAAKLFGMFSFRLFKGCLLSRENLGRLPIRDLMSGHERQLSHLFNLELLVDVIKKNDETCKEIFANQTSGRTAAFNNKFVS</sequence>
<organism evidence="1 2">
    <name type="scientific">Chrysodeixis includens</name>
    <name type="common">Soybean looper</name>
    <name type="synonym">Pseudoplusia includens</name>
    <dbReference type="NCBI Taxonomy" id="689277"/>
    <lineage>
        <taxon>Eukaryota</taxon>
        <taxon>Metazoa</taxon>
        <taxon>Ecdysozoa</taxon>
        <taxon>Arthropoda</taxon>
        <taxon>Hexapoda</taxon>
        <taxon>Insecta</taxon>
        <taxon>Pterygota</taxon>
        <taxon>Neoptera</taxon>
        <taxon>Endopterygota</taxon>
        <taxon>Lepidoptera</taxon>
        <taxon>Glossata</taxon>
        <taxon>Ditrysia</taxon>
        <taxon>Noctuoidea</taxon>
        <taxon>Noctuidae</taxon>
        <taxon>Plusiinae</taxon>
        <taxon>Chrysodeixis</taxon>
    </lineage>
</organism>
<dbReference type="Proteomes" id="UP001154114">
    <property type="component" value="Chromosome 13"/>
</dbReference>
<evidence type="ECO:0000313" key="1">
    <source>
        <dbReference type="EMBL" id="CAD0201038.1"/>
    </source>
</evidence>
<keyword evidence="2" id="KW-1185">Reference proteome</keyword>
<protein>
    <submittedName>
        <fullName evidence="1">Uncharacterized protein</fullName>
    </submittedName>
</protein>
<dbReference type="EMBL" id="LR824016">
    <property type="protein sequence ID" value="CAD0201038.1"/>
    <property type="molecule type" value="Genomic_DNA"/>
</dbReference>